<sequence length="107" mass="12041">MAYLDPRFRVGDRTGDLNLLLTAEEPTGVFGLLPKVETAGLHINNAPQTQAPIETEIEPTEYKQKFDDTKPLLEQDFQFGLLISIHFFILSDKTTHSIRDPKIPSMG</sequence>
<organism evidence="1 2">
    <name type="scientific">Blattamonas nauphoetae</name>
    <dbReference type="NCBI Taxonomy" id="2049346"/>
    <lineage>
        <taxon>Eukaryota</taxon>
        <taxon>Metamonada</taxon>
        <taxon>Preaxostyla</taxon>
        <taxon>Oxymonadida</taxon>
        <taxon>Blattamonas</taxon>
    </lineage>
</organism>
<dbReference type="EMBL" id="JARBJD010000016">
    <property type="protein sequence ID" value="KAK2961378.1"/>
    <property type="molecule type" value="Genomic_DNA"/>
</dbReference>
<comment type="caution">
    <text evidence="1">The sequence shown here is derived from an EMBL/GenBank/DDBJ whole genome shotgun (WGS) entry which is preliminary data.</text>
</comment>
<gene>
    <name evidence="1" type="ORF">BLNAU_3499</name>
</gene>
<evidence type="ECO:0000313" key="2">
    <source>
        <dbReference type="Proteomes" id="UP001281761"/>
    </source>
</evidence>
<accession>A0ABQ9YC90</accession>
<proteinExistence type="predicted"/>
<keyword evidence="2" id="KW-1185">Reference proteome</keyword>
<evidence type="ECO:0000313" key="1">
    <source>
        <dbReference type="EMBL" id="KAK2961378.1"/>
    </source>
</evidence>
<protein>
    <submittedName>
        <fullName evidence="1">Uncharacterized protein</fullName>
    </submittedName>
</protein>
<reference evidence="1 2" key="1">
    <citation type="journal article" date="2022" name="bioRxiv">
        <title>Genomics of Preaxostyla Flagellates Illuminates Evolutionary Transitions and the Path Towards Mitochondrial Loss.</title>
        <authorList>
            <person name="Novak L.V.F."/>
            <person name="Treitli S.C."/>
            <person name="Pyrih J."/>
            <person name="Halakuc P."/>
            <person name="Pipaliya S.V."/>
            <person name="Vacek V."/>
            <person name="Brzon O."/>
            <person name="Soukal P."/>
            <person name="Eme L."/>
            <person name="Dacks J.B."/>
            <person name="Karnkowska A."/>
            <person name="Elias M."/>
            <person name="Hampl V."/>
        </authorList>
    </citation>
    <scope>NUCLEOTIDE SEQUENCE [LARGE SCALE GENOMIC DNA]</scope>
    <source>
        <strain evidence="1">NAU3</strain>
        <tissue evidence="1">Gut</tissue>
    </source>
</reference>
<name>A0ABQ9YC90_9EUKA</name>
<dbReference type="Proteomes" id="UP001281761">
    <property type="component" value="Unassembled WGS sequence"/>
</dbReference>